<evidence type="ECO:0000256" key="8">
    <source>
        <dbReference type="ARBA" id="ARBA00022840"/>
    </source>
</evidence>
<feature type="region of interest" description="Disordered" evidence="13">
    <location>
        <begin position="1"/>
        <end position="26"/>
    </location>
</feature>
<evidence type="ECO:0000256" key="7">
    <source>
        <dbReference type="ARBA" id="ARBA00022806"/>
    </source>
</evidence>
<dbReference type="GO" id="GO:0016787">
    <property type="term" value="F:hydrolase activity"/>
    <property type="evidence" value="ECO:0007669"/>
    <property type="project" value="UniProtKB-KW"/>
</dbReference>
<dbReference type="Proteomes" id="UP000737018">
    <property type="component" value="Unassembled WGS sequence"/>
</dbReference>
<comment type="subcellular location">
    <subcellularLocation>
        <location evidence="1">Nucleus</location>
    </subcellularLocation>
</comment>
<evidence type="ECO:0000256" key="9">
    <source>
        <dbReference type="ARBA" id="ARBA00023125"/>
    </source>
</evidence>
<reference evidence="14" key="1">
    <citation type="submission" date="2020-03" db="EMBL/GenBank/DDBJ databases">
        <title>Castanea mollissima Vanexum genome sequencing.</title>
        <authorList>
            <person name="Staton M."/>
        </authorList>
    </citation>
    <scope>NUCLEOTIDE SEQUENCE</scope>
    <source>
        <tissue evidence="14">Leaf</tissue>
    </source>
</reference>
<dbReference type="GO" id="GO:0003677">
    <property type="term" value="F:DNA binding"/>
    <property type="evidence" value="ECO:0007669"/>
    <property type="project" value="UniProtKB-KW"/>
</dbReference>
<evidence type="ECO:0000313" key="14">
    <source>
        <dbReference type="EMBL" id="KAF3947882.1"/>
    </source>
</evidence>
<evidence type="ECO:0000256" key="1">
    <source>
        <dbReference type="ARBA" id="ARBA00004123"/>
    </source>
</evidence>
<keyword evidence="7" id="KW-0347">Helicase</keyword>
<comment type="subunit">
    <text evidence="12">Component of the minichromosome maintenance (MCM) complex, a heterotetramer composed of MCM2, MCM3, MCM4, MCM5, MCM6 and MCM7. Interacts with ETG1.</text>
</comment>
<dbReference type="GO" id="GO:0003678">
    <property type="term" value="F:DNA helicase activity"/>
    <property type="evidence" value="ECO:0007669"/>
    <property type="project" value="UniProtKB-EC"/>
</dbReference>
<proteinExistence type="inferred from homology"/>
<dbReference type="FunFam" id="2.20.28.10:FF:000003">
    <property type="entry name" value="DNA helicase"/>
    <property type="match status" value="1"/>
</dbReference>
<evidence type="ECO:0000256" key="12">
    <source>
        <dbReference type="ARBA" id="ARBA00064407"/>
    </source>
</evidence>
<accession>A0A8J4QE41</accession>
<keyword evidence="10" id="KW-0539">Nucleus</keyword>
<dbReference type="OrthoDB" id="1747860at2759"/>
<dbReference type="EMBL" id="JRKL02007310">
    <property type="protein sequence ID" value="KAF3947882.1"/>
    <property type="molecule type" value="Genomic_DNA"/>
</dbReference>
<gene>
    <name evidence="14" type="ORF">CMV_026051</name>
</gene>
<evidence type="ECO:0000256" key="11">
    <source>
        <dbReference type="ARBA" id="ARBA00053280"/>
    </source>
</evidence>
<sequence length="104" mass="11857">MVNDVSIPTSTDDASASSEGGAAYDADDARPTFVWGENVNEAIYRFLKHEIAIKRDYDQKMRNLNPSGQITEPKICLKEECQARDSMTLVHNRSSIYERKLYRI</sequence>
<name>A0A8J4QE41_9ROSI</name>
<keyword evidence="15" id="KW-1185">Reference proteome</keyword>
<evidence type="ECO:0000256" key="4">
    <source>
        <dbReference type="ARBA" id="ARBA00022705"/>
    </source>
</evidence>
<dbReference type="GO" id="GO:0006260">
    <property type="term" value="P:DNA replication"/>
    <property type="evidence" value="ECO:0007669"/>
    <property type="project" value="UniProtKB-KW"/>
</dbReference>
<keyword evidence="9" id="KW-0238">DNA-binding</keyword>
<dbReference type="GO" id="GO:0005524">
    <property type="term" value="F:ATP binding"/>
    <property type="evidence" value="ECO:0007669"/>
    <property type="project" value="UniProtKB-KW"/>
</dbReference>
<dbReference type="AlphaFoldDB" id="A0A8J4QE41"/>
<dbReference type="EC" id="3.6.4.12" evidence="3"/>
<keyword evidence="8" id="KW-0067">ATP-binding</keyword>
<organism evidence="14 15">
    <name type="scientific">Castanea mollissima</name>
    <name type="common">Chinese chestnut</name>
    <dbReference type="NCBI Taxonomy" id="60419"/>
    <lineage>
        <taxon>Eukaryota</taxon>
        <taxon>Viridiplantae</taxon>
        <taxon>Streptophyta</taxon>
        <taxon>Embryophyta</taxon>
        <taxon>Tracheophyta</taxon>
        <taxon>Spermatophyta</taxon>
        <taxon>Magnoliopsida</taxon>
        <taxon>eudicotyledons</taxon>
        <taxon>Gunneridae</taxon>
        <taxon>Pentapetalae</taxon>
        <taxon>rosids</taxon>
        <taxon>fabids</taxon>
        <taxon>Fagales</taxon>
        <taxon>Fagaceae</taxon>
        <taxon>Castanea</taxon>
    </lineage>
</organism>
<comment type="function">
    <text evidence="11">Probable component of the MCM2-7 complex (MCM complex) that may function as a DNA helicase and which is essential to undergo a single round of replication initiation and elongation per cell cycle in eukaryotic cells.</text>
</comment>
<evidence type="ECO:0000256" key="10">
    <source>
        <dbReference type="ARBA" id="ARBA00023242"/>
    </source>
</evidence>
<evidence type="ECO:0000256" key="6">
    <source>
        <dbReference type="ARBA" id="ARBA00022801"/>
    </source>
</evidence>
<feature type="compositionally biased region" description="Low complexity" evidence="13">
    <location>
        <begin position="9"/>
        <end position="24"/>
    </location>
</feature>
<keyword evidence="5" id="KW-0547">Nucleotide-binding</keyword>
<protein>
    <recommendedName>
        <fullName evidence="3">DNA helicase</fullName>
        <ecNumber evidence="3">3.6.4.12</ecNumber>
    </recommendedName>
</protein>
<evidence type="ECO:0000256" key="2">
    <source>
        <dbReference type="ARBA" id="ARBA00008010"/>
    </source>
</evidence>
<evidence type="ECO:0000256" key="5">
    <source>
        <dbReference type="ARBA" id="ARBA00022741"/>
    </source>
</evidence>
<evidence type="ECO:0000256" key="3">
    <source>
        <dbReference type="ARBA" id="ARBA00012551"/>
    </source>
</evidence>
<comment type="caution">
    <text evidence="14">The sequence shown here is derived from an EMBL/GenBank/DDBJ whole genome shotgun (WGS) entry which is preliminary data.</text>
</comment>
<evidence type="ECO:0000313" key="15">
    <source>
        <dbReference type="Proteomes" id="UP000737018"/>
    </source>
</evidence>
<evidence type="ECO:0000256" key="13">
    <source>
        <dbReference type="SAM" id="MobiDB-lite"/>
    </source>
</evidence>
<keyword evidence="6" id="KW-0378">Hydrolase</keyword>
<keyword evidence="4" id="KW-0235">DNA replication</keyword>
<comment type="similarity">
    <text evidence="2">Belongs to the MCM family.</text>
</comment>
<dbReference type="GO" id="GO:0000347">
    <property type="term" value="C:THO complex"/>
    <property type="evidence" value="ECO:0007669"/>
    <property type="project" value="UniProtKB-ARBA"/>
</dbReference>